<dbReference type="AlphaFoldDB" id="A0A0S7BF71"/>
<feature type="domain" description="Phosphatidic acid phosphatase type 2/haloperoxidase" evidence="2">
    <location>
        <begin position="127"/>
        <end position="240"/>
    </location>
</feature>
<feature type="transmembrane region" description="Helical" evidence="1">
    <location>
        <begin position="104"/>
        <end position="122"/>
    </location>
</feature>
<keyword evidence="1" id="KW-0812">Transmembrane</keyword>
<proteinExistence type="predicted"/>
<dbReference type="RefSeq" id="WP_075072932.1">
    <property type="nucleotide sequence ID" value="NZ_DF967972.1"/>
</dbReference>
<reference evidence="3" key="1">
    <citation type="submission" date="2015-07" db="EMBL/GenBank/DDBJ databases">
        <title>Draft Genome Sequences of Anaerolinea thermolimosa IMO-1, Bellilinea caldifistulae GOMI-1, Leptolinea tardivitalis YMTK-2, Levilinea saccharolytica KIBI-1,Longilinea arvoryzae KOME-1, Previously Described as Members of the Anaerolineaceae (Chloroflexi).</title>
        <authorList>
            <person name="Sekiguchi Y."/>
            <person name="Ohashi A."/>
            <person name="Matsuura N."/>
            <person name="Tourlousse M.D."/>
        </authorList>
    </citation>
    <scope>NUCLEOTIDE SEQUENCE [LARGE SCALE GENOMIC DNA]</scope>
    <source>
        <strain evidence="3">KOME-1</strain>
    </source>
</reference>
<evidence type="ECO:0000313" key="4">
    <source>
        <dbReference type="Proteomes" id="UP000055060"/>
    </source>
</evidence>
<organism evidence="3">
    <name type="scientific">Longilinea arvoryzae</name>
    <dbReference type="NCBI Taxonomy" id="360412"/>
    <lineage>
        <taxon>Bacteria</taxon>
        <taxon>Bacillati</taxon>
        <taxon>Chloroflexota</taxon>
        <taxon>Anaerolineae</taxon>
        <taxon>Anaerolineales</taxon>
        <taxon>Anaerolineaceae</taxon>
        <taxon>Longilinea</taxon>
    </lineage>
</organism>
<dbReference type="STRING" id="360412.LARV_01359"/>
<evidence type="ECO:0000259" key="2">
    <source>
        <dbReference type="SMART" id="SM00014"/>
    </source>
</evidence>
<dbReference type="SMART" id="SM00014">
    <property type="entry name" value="acidPPc"/>
    <property type="match status" value="1"/>
</dbReference>
<dbReference type="PANTHER" id="PTHR14969:SF13">
    <property type="entry name" value="AT30094P"/>
    <property type="match status" value="1"/>
</dbReference>
<feature type="transmembrane region" description="Helical" evidence="1">
    <location>
        <begin position="56"/>
        <end position="75"/>
    </location>
</feature>
<dbReference type="PANTHER" id="PTHR14969">
    <property type="entry name" value="SPHINGOSINE-1-PHOSPHATE PHOSPHOHYDROLASE"/>
    <property type="match status" value="1"/>
</dbReference>
<protein>
    <submittedName>
        <fullName evidence="3">Membrane-associated phospholipid phosphatase</fullName>
    </submittedName>
</protein>
<feature type="transmembrane region" description="Helical" evidence="1">
    <location>
        <begin position="225"/>
        <end position="244"/>
    </location>
</feature>
<gene>
    <name evidence="3" type="ORF">LARV_01359</name>
</gene>
<dbReference type="Gene3D" id="1.20.144.10">
    <property type="entry name" value="Phosphatidic acid phosphatase type 2/haloperoxidase"/>
    <property type="match status" value="1"/>
</dbReference>
<dbReference type="InterPro" id="IPR000326">
    <property type="entry name" value="PAP2/HPO"/>
</dbReference>
<dbReference type="InterPro" id="IPR036938">
    <property type="entry name" value="PAP2/HPO_sf"/>
</dbReference>
<dbReference type="Pfam" id="PF01569">
    <property type="entry name" value="PAP2"/>
    <property type="match status" value="1"/>
</dbReference>
<accession>A0A0S7BF71</accession>
<dbReference type="Proteomes" id="UP000055060">
    <property type="component" value="Unassembled WGS sequence"/>
</dbReference>
<sequence length="251" mass="27978">MPEVNVGIWGHFSIWVNRHQPIARLVGLTIGLVVFLVFLPPDMRIAYWEGLRSHKILASMLLVFSLLAVSLVWTAGQKVDAWAFLAFNLWGPRPLWLDRMMLGFTQIGSGIAALTIGLVLFLTGNHLFSYKFLLGTLALWLVVELLKFLVHRSRPFIRLAQTRTIGNRANGRSFPSGHTSQAFFMATLIAQHFHMSVWVVLLLYTTAFLVGITRMYVGAHYPRDVLAGAILGSAWGLLGMMVSGNGMTRIG</sequence>
<keyword evidence="1" id="KW-0472">Membrane</keyword>
<dbReference type="EMBL" id="DF967972">
    <property type="protein sequence ID" value="GAP13604.1"/>
    <property type="molecule type" value="Genomic_DNA"/>
</dbReference>
<dbReference type="OrthoDB" id="9789113at2"/>
<keyword evidence="1" id="KW-1133">Transmembrane helix</keyword>
<feature type="transmembrane region" description="Helical" evidence="1">
    <location>
        <begin position="22"/>
        <end position="40"/>
    </location>
</feature>
<feature type="transmembrane region" description="Helical" evidence="1">
    <location>
        <begin position="128"/>
        <end position="150"/>
    </location>
</feature>
<feature type="transmembrane region" description="Helical" evidence="1">
    <location>
        <begin position="197"/>
        <end position="219"/>
    </location>
</feature>
<evidence type="ECO:0000313" key="3">
    <source>
        <dbReference type="EMBL" id="GAP13604.1"/>
    </source>
</evidence>
<name>A0A0S7BF71_9CHLR</name>
<evidence type="ECO:0000256" key="1">
    <source>
        <dbReference type="SAM" id="Phobius"/>
    </source>
</evidence>
<dbReference type="SUPFAM" id="SSF48317">
    <property type="entry name" value="Acid phosphatase/Vanadium-dependent haloperoxidase"/>
    <property type="match status" value="1"/>
</dbReference>
<keyword evidence="4" id="KW-1185">Reference proteome</keyword>